<reference evidence="3 4" key="1">
    <citation type="journal article" date="2011" name="J. Bacteriol.">
        <title>Complete genome sequence of Acidaminococcus intestini RYC-MR95, a Gram-negative bacterium from the phylum Firmicutes.</title>
        <authorList>
            <person name="D'Auria G."/>
            <person name="Galan J.C."/>
            <person name="Rodriguez-Alcayna M."/>
            <person name="Moya A."/>
            <person name="Baquero F."/>
            <person name="Latorre A."/>
        </authorList>
    </citation>
    <scope>NUCLEOTIDE SEQUENCE [LARGE SCALE GENOMIC DNA]</scope>
    <source>
        <strain evidence="3 4">RyC-MR95</strain>
    </source>
</reference>
<keyword evidence="3" id="KW-0378">Hydrolase</keyword>
<gene>
    <name evidence="3" type="ordered locus">Acin_0898</name>
</gene>
<dbReference type="PANTHER" id="PTHR43358">
    <property type="entry name" value="ALPHA/BETA-HYDROLASE"/>
    <property type="match status" value="1"/>
</dbReference>
<dbReference type="PATRIC" id="fig|568816.4.peg.868"/>
<keyword evidence="1" id="KW-1133">Transmembrane helix</keyword>
<keyword evidence="1" id="KW-0812">Transmembrane</keyword>
<proteinExistence type="predicted"/>
<dbReference type="KEGG" id="ain:Acin_0898"/>
<evidence type="ECO:0000313" key="4">
    <source>
        <dbReference type="Proteomes" id="UP000007093"/>
    </source>
</evidence>
<dbReference type="GO" id="GO:0016787">
    <property type="term" value="F:hydrolase activity"/>
    <property type="evidence" value="ECO:0007669"/>
    <property type="project" value="UniProtKB-KW"/>
</dbReference>
<dbReference type="FunCoup" id="G4Q5M4">
    <property type="interactions" value="25"/>
</dbReference>
<keyword evidence="4" id="KW-1185">Reference proteome</keyword>
<dbReference type="Pfam" id="PF20434">
    <property type="entry name" value="BD-FAE"/>
    <property type="match status" value="1"/>
</dbReference>
<protein>
    <submittedName>
        <fullName evidence="3">Alpha/beta hydrolase</fullName>
    </submittedName>
</protein>
<dbReference type="STRING" id="568816.Acin_0898"/>
<dbReference type="InterPro" id="IPR049492">
    <property type="entry name" value="BD-FAE-like_dom"/>
</dbReference>
<dbReference type="AlphaFoldDB" id="G4Q5M4"/>
<dbReference type="eggNOG" id="COG1073">
    <property type="taxonomic scope" value="Bacteria"/>
</dbReference>
<sequence length="329" mass="37008">MGCEKNRRRRIILKKIIDLLLVLIVLMMGIGGGFLYREGMGYVDYALRRGNSKDPWGPPQAFEEIYPYPNKDPQNQPNAPLAPTEIWTLQSFDGLQLVGSHFLPEGESHRWVILVHGYGCNERFMWGVAPYYLKRGYHVVTPNMRASGKSEGTYLTMGVLEGKDVAQWAREITAVDPKARIVLHGESMGASDVMMALGEPLPKNVKAVIEDSGYSDLSRLLEERMEDLDIPYPSAIIEGANLLMKIRTGVFLRDVSPIKEVKKSTLPILFIHGSRDELIPPHMMNDLAAQSPSPIKEELLIKGGRHAENDTLGDVYFRQIFRFLEEAGL</sequence>
<feature type="domain" description="BD-FAE-like" evidence="2">
    <location>
        <begin position="203"/>
        <end position="288"/>
    </location>
</feature>
<name>G4Q5M4_ACIIR</name>
<evidence type="ECO:0000256" key="1">
    <source>
        <dbReference type="SAM" id="Phobius"/>
    </source>
</evidence>
<feature type="transmembrane region" description="Helical" evidence="1">
    <location>
        <begin position="16"/>
        <end position="36"/>
    </location>
</feature>
<accession>G4Q5M4</accession>
<dbReference type="InterPro" id="IPR029058">
    <property type="entry name" value="AB_hydrolase_fold"/>
</dbReference>
<keyword evidence="1" id="KW-0472">Membrane</keyword>
<dbReference type="PANTHER" id="PTHR43358:SF4">
    <property type="entry name" value="ALPHA_BETA HYDROLASE FOLD-1 DOMAIN-CONTAINING PROTEIN"/>
    <property type="match status" value="1"/>
</dbReference>
<dbReference type="SUPFAM" id="SSF53474">
    <property type="entry name" value="alpha/beta-Hydrolases"/>
    <property type="match status" value="1"/>
</dbReference>
<evidence type="ECO:0000313" key="3">
    <source>
        <dbReference type="EMBL" id="AEQ22127.1"/>
    </source>
</evidence>
<dbReference type="Gene3D" id="3.40.50.1820">
    <property type="entry name" value="alpha/beta hydrolase"/>
    <property type="match status" value="1"/>
</dbReference>
<dbReference type="InterPro" id="IPR052920">
    <property type="entry name" value="DNA-binding_regulatory"/>
</dbReference>
<dbReference type="InParanoid" id="G4Q5M4"/>
<evidence type="ECO:0000259" key="2">
    <source>
        <dbReference type="Pfam" id="PF20434"/>
    </source>
</evidence>
<dbReference type="Proteomes" id="UP000007093">
    <property type="component" value="Chromosome"/>
</dbReference>
<organism evidence="3 4">
    <name type="scientific">Acidaminococcus intestini (strain RyC-MR95)</name>
    <dbReference type="NCBI Taxonomy" id="568816"/>
    <lineage>
        <taxon>Bacteria</taxon>
        <taxon>Bacillati</taxon>
        <taxon>Bacillota</taxon>
        <taxon>Negativicutes</taxon>
        <taxon>Acidaminococcales</taxon>
        <taxon>Acidaminococcaceae</taxon>
        <taxon>Acidaminococcus</taxon>
    </lineage>
</organism>
<dbReference type="HOGENOM" id="CLU_029375_6_3_9"/>
<dbReference type="EMBL" id="CP003058">
    <property type="protein sequence ID" value="AEQ22127.1"/>
    <property type="molecule type" value="Genomic_DNA"/>
</dbReference>